<dbReference type="AlphaFoldDB" id="A0A0A9A0V8"/>
<reference evidence="2" key="2">
    <citation type="journal article" date="2015" name="Data Brief">
        <title>Shoot transcriptome of the giant reed, Arundo donax.</title>
        <authorList>
            <person name="Barrero R.A."/>
            <person name="Guerrero F.D."/>
            <person name="Moolhuijzen P."/>
            <person name="Goolsby J.A."/>
            <person name="Tidwell J."/>
            <person name="Bellgard S.E."/>
            <person name="Bellgard M.I."/>
        </authorList>
    </citation>
    <scope>NUCLEOTIDE SEQUENCE</scope>
    <source>
        <tissue evidence="2">Shoot tissue taken approximately 20 cm above the soil surface</tissue>
    </source>
</reference>
<proteinExistence type="predicted"/>
<evidence type="ECO:0000313" key="2">
    <source>
        <dbReference type="EMBL" id="JAD44726.1"/>
    </source>
</evidence>
<name>A0A0A9A0V8_ARUDO</name>
<sequence>MRDMGGPAACDALRRPVEIPRPSSSPARRSDPNTGSYPIARAITKPRMHAPIDRVDPSTYLSIHF</sequence>
<organism evidence="2">
    <name type="scientific">Arundo donax</name>
    <name type="common">Giant reed</name>
    <name type="synonym">Donax arundinaceus</name>
    <dbReference type="NCBI Taxonomy" id="35708"/>
    <lineage>
        <taxon>Eukaryota</taxon>
        <taxon>Viridiplantae</taxon>
        <taxon>Streptophyta</taxon>
        <taxon>Embryophyta</taxon>
        <taxon>Tracheophyta</taxon>
        <taxon>Spermatophyta</taxon>
        <taxon>Magnoliopsida</taxon>
        <taxon>Liliopsida</taxon>
        <taxon>Poales</taxon>
        <taxon>Poaceae</taxon>
        <taxon>PACMAD clade</taxon>
        <taxon>Arundinoideae</taxon>
        <taxon>Arundineae</taxon>
        <taxon>Arundo</taxon>
    </lineage>
</organism>
<reference evidence="2" key="1">
    <citation type="submission" date="2014-09" db="EMBL/GenBank/DDBJ databases">
        <authorList>
            <person name="Magalhaes I.L.F."/>
            <person name="Oliveira U."/>
            <person name="Santos F.R."/>
            <person name="Vidigal T.H.D.A."/>
            <person name="Brescovit A.D."/>
            <person name="Santos A.J."/>
        </authorList>
    </citation>
    <scope>NUCLEOTIDE SEQUENCE</scope>
    <source>
        <tissue evidence="2">Shoot tissue taken approximately 20 cm above the soil surface</tissue>
    </source>
</reference>
<feature type="region of interest" description="Disordered" evidence="1">
    <location>
        <begin position="1"/>
        <end position="38"/>
    </location>
</feature>
<accession>A0A0A9A0V8</accession>
<protein>
    <submittedName>
        <fullName evidence="2">Uncharacterized protein</fullName>
    </submittedName>
</protein>
<evidence type="ECO:0000256" key="1">
    <source>
        <dbReference type="SAM" id="MobiDB-lite"/>
    </source>
</evidence>
<dbReference type="EMBL" id="GBRH01253169">
    <property type="protein sequence ID" value="JAD44726.1"/>
    <property type="molecule type" value="Transcribed_RNA"/>
</dbReference>